<evidence type="ECO:0000313" key="1">
    <source>
        <dbReference type="EMBL" id="SNS36359.1"/>
    </source>
</evidence>
<keyword evidence="2" id="KW-1185">Reference proteome</keyword>
<dbReference type="InterPro" id="IPR011990">
    <property type="entry name" value="TPR-like_helical_dom_sf"/>
</dbReference>
<evidence type="ECO:0008006" key="3">
    <source>
        <dbReference type="Google" id="ProtNLM"/>
    </source>
</evidence>
<gene>
    <name evidence="1" type="ORF">SAMN06265795_102384</name>
</gene>
<proteinExistence type="predicted"/>
<dbReference type="EMBL" id="FZOT01000002">
    <property type="protein sequence ID" value="SNS36359.1"/>
    <property type="molecule type" value="Genomic_DNA"/>
</dbReference>
<dbReference type="Proteomes" id="UP000198284">
    <property type="component" value="Unassembled WGS sequence"/>
</dbReference>
<organism evidence="1 2">
    <name type="scientific">Noviherbaspirillum humi</name>
    <dbReference type="NCBI Taxonomy" id="1688639"/>
    <lineage>
        <taxon>Bacteria</taxon>
        <taxon>Pseudomonadati</taxon>
        <taxon>Pseudomonadota</taxon>
        <taxon>Betaproteobacteria</taxon>
        <taxon>Burkholderiales</taxon>
        <taxon>Oxalobacteraceae</taxon>
        <taxon>Noviherbaspirillum</taxon>
    </lineage>
</organism>
<reference evidence="1 2" key="1">
    <citation type="submission" date="2017-06" db="EMBL/GenBank/DDBJ databases">
        <authorList>
            <person name="Kim H.J."/>
            <person name="Triplett B.A."/>
        </authorList>
    </citation>
    <scope>NUCLEOTIDE SEQUENCE [LARGE SCALE GENOMIC DNA]</scope>
    <source>
        <strain evidence="1 2">U15</strain>
    </source>
</reference>
<dbReference type="AlphaFoldDB" id="A0A239DVU4"/>
<dbReference type="SUPFAM" id="SSF48452">
    <property type="entry name" value="TPR-like"/>
    <property type="match status" value="1"/>
</dbReference>
<accession>A0A239DVU4</accession>
<protein>
    <recommendedName>
        <fullName evidence="3">Tetratricopeptide repeat-containing protein</fullName>
    </recommendedName>
</protein>
<name>A0A239DVU4_9BURK</name>
<evidence type="ECO:0000313" key="2">
    <source>
        <dbReference type="Proteomes" id="UP000198284"/>
    </source>
</evidence>
<sequence>MMRFLLDFISGNVRALPFMISVRLLVLCAGWLLLPSVSPAAPHVPDSDQQVLERLPFRPNDPIARELSDLRARLKANPNDIDSAIRLARRYYGLVGEEGDPRYLGYAEAALAPWWNLNPPPEAVQILRASIRQFRHDFTGSLADLDAVLARNPRNAEARILRAIIHIVQARYPQAAADCAALDGLVSPVVSAGCGAMVDGLTGKAAAAYDRLTTVLDQHPEASPSDKLWANIRLGELAWRLENTKLAERHFRQALSYDITDGFLLAAYADLMLDQKRAAEVLRLLKNRERSDVLLLRIVMAEQALDLPTAKEKADAMEARFVASQMRGENVHQQEEARFHLYVRKNPKKALELARENWTVQLEPRDARIYLEAALAANDPAAAAPVVGWVESSHIEDRYLQDLARRLKGGRK</sequence>
<dbReference type="Gene3D" id="1.25.40.10">
    <property type="entry name" value="Tetratricopeptide repeat domain"/>
    <property type="match status" value="1"/>
</dbReference>